<evidence type="ECO:0000256" key="1">
    <source>
        <dbReference type="SAM" id="SignalP"/>
    </source>
</evidence>
<organism evidence="2 3">
    <name type="scientific">Streptomyces katrae</name>
    <dbReference type="NCBI Taxonomy" id="68223"/>
    <lineage>
        <taxon>Bacteria</taxon>
        <taxon>Bacillati</taxon>
        <taxon>Actinomycetota</taxon>
        <taxon>Actinomycetes</taxon>
        <taxon>Kitasatosporales</taxon>
        <taxon>Streptomycetaceae</taxon>
        <taxon>Streptomyces</taxon>
    </lineage>
</organism>
<dbReference type="RefSeq" id="WP_125817435.1">
    <property type="nucleotide sequence ID" value="NZ_JASITI010000064.1"/>
</dbReference>
<evidence type="ECO:0000313" key="3">
    <source>
        <dbReference type="Proteomes" id="UP001223390"/>
    </source>
</evidence>
<dbReference type="EMBL" id="JASITI010000064">
    <property type="protein sequence ID" value="MDK9500487.1"/>
    <property type="molecule type" value="Genomic_DNA"/>
</dbReference>
<name>A0ABT7H3K8_9ACTN</name>
<gene>
    <name evidence="2" type="ORF">QEZ40_006309</name>
</gene>
<protein>
    <recommendedName>
        <fullName evidence="4">Secreted protein</fullName>
    </recommendedName>
</protein>
<reference evidence="2 3" key="1">
    <citation type="submission" date="2023-05" db="EMBL/GenBank/DDBJ databases">
        <title>Sequencing and Assembly of Streptomyces sp. NP73.</title>
        <authorList>
            <person name="Konwar A.N."/>
            <person name="Saikia K."/>
            <person name="Thakur D."/>
        </authorList>
    </citation>
    <scope>NUCLEOTIDE SEQUENCE [LARGE SCALE GENOMIC DNA]</scope>
    <source>
        <strain evidence="2 3">NP73</strain>
    </source>
</reference>
<evidence type="ECO:0000313" key="2">
    <source>
        <dbReference type="EMBL" id="MDK9500487.1"/>
    </source>
</evidence>
<keyword evidence="1" id="KW-0732">Signal</keyword>
<comment type="caution">
    <text evidence="2">The sequence shown here is derived from an EMBL/GenBank/DDBJ whole genome shotgun (WGS) entry which is preliminary data.</text>
</comment>
<evidence type="ECO:0008006" key="4">
    <source>
        <dbReference type="Google" id="ProtNLM"/>
    </source>
</evidence>
<keyword evidence="3" id="KW-1185">Reference proteome</keyword>
<proteinExistence type="predicted"/>
<feature type="chain" id="PRO_5046823281" description="Secreted protein" evidence="1">
    <location>
        <begin position="30"/>
        <end position="68"/>
    </location>
</feature>
<dbReference type="Proteomes" id="UP001223390">
    <property type="component" value="Unassembled WGS sequence"/>
</dbReference>
<feature type="signal peptide" evidence="1">
    <location>
        <begin position="1"/>
        <end position="29"/>
    </location>
</feature>
<sequence length="68" mass="6773">MIPINIRSTITAVLLAILAVTGLSGVAAASGPAGTNWGSAALGEVEQQADARVVSADSLIQPPDSDWG</sequence>
<accession>A0ABT7H3K8</accession>